<accession>A0AAV4B8Y2</accession>
<dbReference type="AlphaFoldDB" id="A0AAV4B8Y2"/>
<evidence type="ECO:0000313" key="3">
    <source>
        <dbReference type="Proteomes" id="UP000735302"/>
    </source>
</evidence>
<evidence type="ECO:0000256" key="1">
    <source>
        <dbReference type="SAM" id="MobiDB-lite"/>
    </source>
</evidence>
<organism evidence="2 3">
    <name type="scientific">Plakobranchus ocellatus</name>
    <dbReference type="NCBI Taxonomy" id="259542"/>
    <lineage>
        <taxon>Eukaryota</taxon>
        <taxon>Metazoa</taxon>
        <taxon>Spiralia</taxon>
        <taxon>Lophotrochozoa</taxon>
        <taxon>Mollusca</taxon>
        <taxon>Gastropoda</taxon>
        <taxon>Heterobranchia</taxon>
        <taxon>Euthyneura</taxon>
        <taxon>Panpulmonata</taxon>
        <taxon>Sacoglossa</taxon>
        <taxon>Placobranchoidea</taxon>
        <taxon>Plakobranchidae</taxon>
        <taxon>Plakobranchus</taxon>
    </lineage>
</organism>
<dbReference type="EMBL" id="BLXT01004610">
    <property type="protein sequence ID" value="GFO15587.1"/>
    <property type="molecule type" value="Genomic_DNA"/>
</dbReference>
<reference evidence="2 3" key="1">
    <citation type="journal article" date="2021" name="Elife">
        <title>Chloroplast acquisition without the gene transfer in kleptoplastic sea slugs, Plakobranchus ocellatus.</title>
        <authorList>
            <person name="Maeda T."/>
            <person name="Takahashi S."/>
            <person name="Yoshida T."/>
            <person name="Shimamura S."/>
            <person name="Takaki Y."/>
            <person name="Nagai Y."/>
            <person name="Toyoda A."/>
            <person name="Suzuki Y."/>
            <person name="Arimoto A."/>
            <person name="Ishii H."/>
            <person name="Satoh N."/>
            <person name="Nishiyama T."/>
            <person name="Hasebe M."/>
            <person name="Maruyama T."/>
            <person name="Minagawa J."/>
            <person name="Obokata J."/>
            <person name="Shigenobu S."/>
        </authorList>
    </citation>
    <scope>NUCLEOTIDE SEQUENCE [LARGE SCALE GENOMIC DNA]</scope>
</reference>
<protein>
    <submittedName>
        <fullName evidence="2">Uncharacterized protein</fullName>
    </submittedName>
</protein>
<proteinExistence type="predicted"/>
<keyword evidence="3" id="KW-1185">Reference proteome</keyword>
<comment type="caution">
    <text evidence="2">The sequence shown here is derived from an EMBL/GenBank/DDBJ whole genome shotgun (WGS) entry which is preliminary data.</text>
</comment>
<name>A0AAV4B8Y2_9GAST</name>
<dbReference type="Proteomes" id="UP000735302">
    <property type="component" value="Unassembled WGS sequence"/>
</dbReference>
<feature type="region of interest" description="Disordered" evidence="1">
    <location>
        <begin position="21"/>
        <end position="52"/>
    </location>
</feature>
<evidence type="ECO:0000313" key="2">
    <source>
        <dbReference type="EMBL" id="GFO15587.1"/>
    </source>
</evidence>
<sequence>MKTQRVFVSPKRGNARFMKGNTMAIGPVGVQEEGGKEKRERKPKTGNTDGWELSYLAATREAEKFPVGSSDEKCYNTLDTKQWLLQHARQEKKKQQQKPSPIDITSVGLEIDALSLIQQHRTRGGKRQTASPPQECEARTPRSTNPGRKKRNKSIHVDVGQARFSQQA</sequence>
<feature type="region of interest" description="Disordered" evidence="1">
    <location>
        <begin position="118"/>
        <end position="168"/>
    </location>
</feature>
<gene>
    <name evidence="2" type="ORF">PoB_004209200</name>
</gene>